<reference evidence="1" key="1">
    <citation type="submission" date="2020-05" db="EMBL/GenBank/DDBJ databases">
        <authorList>
            <person name="Chiriac C."/>
            <person name="Salcher M."/>
            <person name="Ghai R."/>
            <person name="Kavagutti S V."/>
        </authorList>
    </citation>
    <scope>NUCLEOTIDE SEQUENCE</scope>
</reference>
<protein>
    <submittedName>
        <fullName evidence="1">Unannotated protein</fullName>
    </submittedName>
</protein>
<sequence>MVSVPSGVIFATTRLVKSVTKTLPEESAAIPVSSPNVELTAGPGVGRPVEPVPAKIERFPPEVTWRTLPPRESAMYRFPEESMAIPVGVPIAELVAGPSVGASKEPLPAKTESVPSVVTFRTCRYPLSRM</sequence>
<dbReference type="EMBL" id="CAFBNC010000227">
    <property type="protein sequence ID" value="CAB4960681.1"/>
    <property type="molecule type" value="Genomic_DNA"/>
</dbReference>
<gene>
    <name evidence="1" type="ORF">UFOPK3733_02434</name>
</gene>
<evidence type="ECO:0000313" key="1">
    <source>
        <dbReference type="EMBL" id="CAB4960681.1"/>
    </source>
</evidence>
<organism evidence="1">
    <name type="scientific">freshwater metagenome</name>
    <dbReference type="NCBI Taxonomy" id="449393"/>
    <lineage>
        <taxon>unclassified sequences</taxon>
        <taxon>metagenomes</taxon>
        <taxon>ecological metagenomes</taxon>
    </lineage>
</organism>
<dbReference type="AlphaFoldDB" id="A0A6J7KY98"/>
<proteinExistence type="predicted"/>
<name>A0A6J7KY98_9ZZZZ</name>
<accession>A0A6J7KY98</accession>